<keyword evidence="2" id="KW-1185">Reference proteome</keyword>
<organism evidence="1 2">
    <name type="scientific">Funneliformis geosporum</name>
    <dbReference type="NCBI Taxonomy" id="1117311"/>
    <lineage>
        <taxon>Eukaryota</taxon>
        <taxon>Fungi</taxon>
        <taxon>Fungi incertae sedis</taxon>
        <taxon>Mucoromycota</taxon>
        <taxon>Glomeromycotina</taxon>
        <taxon>Glomeromycetes</taxon>
        <taxon>Glomerales</taxon>
        <taxon>Glomeraceae</taxon>
        <taxon>Funneliformis</taxon>
    </lineage>
</organism>
<dbReference type="AlphaFoldDB" id="A0A9W4TAH4"/>
<reference evidence="1" key="1">
    <citation type="submission" date="2022-08" db="EMBL/GenBank/DDBJ databases">
        <authorList>
            <person name="Kallberg Y."/>
            <person name="Tangrot J."/>
            <person name="Rosling A."/>
        </authorList>
    </citation>
    <scope>NUCLEOTIDE SEQUENCE</scope>
    <source>
        <strain evidence="1">Wild A</strain>
    </source>
</reference>
<evidence type="ECO:0000313" key="2">
    <source>
        <dbReference type="Proteomes" id="UP001153678"/>
    </source>
</evidence>
<evidence type="ECO:0000313" key="1">
    <source>
        <dbReference type="EMBL" id="CAI2198033.1"/>
    </source>
</evidence>
<protein>
    <submittedName>
        <fullName evidence="1">13040_t:CDS:1</fullName>
    </submittedName>
</protein>
<dbReference type="Proteomes" id="UP001153678">
    <property type="component" value="Unassembled WGS sequence"/>
</dbReference>
<name>A0A9W4TAH4_9GLOM</name>
<dbReference type="EMBL" id="CAMKVN010017656">
    <property type="protein sequence ID" value="CAI2198033.1"/>
    <property type="molecule type" value="Genomic_DNA"/>
</dbReference>
<proteinExistence type="predicted"/>
<accession>A0A9W4TAH4</accession>
<feature type="non-terminal residue" evidence="1">
    <location>
        <position position="1"/>
    </location>
</feature>
<comment type="caution">
    <text evidence="1">The sequence shown here is derived from an EMBL/GenBank/DDBJ whole genome shotgun (WGS) entry which is preliminary data.</text>
</comment>
<feature type="non-terminal residue" evidence="1">
    <location>
        <position position="49"/>
    </location>
</feature>
<gene>
    <name evidence="1" type="ORF">FWILDA_LOCUS18372</name>
</gene>
<sequence>DLYLELDQKKLKKATALHFQTVAGSLNKKVTDPTTPNFSNFWPQWEEFY</sequence>